<protein>
    <recommendedName>
        <fullName evidence="3">Zinc-ribbon domain-containing protein</fullName>
    </recommendedName>
</protein>
<dbReference type="EMBL" id="PQFF01000442">
    <property type="protein sequence ID" value="RHZ49863.1"/>
    <property type="molecule type" value="Genomic_DNA"/>
</dbReference>
<gene>
    <name evidence="1" type="ORF">Glove_510g12</name>
</gene>
<proteinExistence type="predicted"/>
<name>A0A397GL99_9GLOM</name>
<sequence>MKCIKGHEWTAVFYSIKNGKTWHPTCSDTRFDISVAKELAHSKNGKCLSEKYINSKSPLLWCCNKRHEWYASLYSVKNKDTWCPHCMGVSPHNLEDARQIAYSKNGKCFSTEYKNLTTKLLWSCVKGHKWFASFSGIKNQGTWCPYCAGNVRYTLEVAKQIAFNRNGECLSTEYINTRSDLLWGCTNRHLWNAPLWNIKVLGTWCPFCKNKREELCREIVIKYLGLPSNIRRPDFLKTYDYPLELELDIYYPEYGFAIEVQGQRHEKYIEFFHRNPKNFIKQQNRDQQKKVFCEEIWIVLRYVWYYEDPYIVIPEHLRELDLIE</sequence>
<dbReference type="Proteomes" id="UP000266861">
    <property type="component" value="Unassembled WGS sequence"/>
</dbReference>
<dbReference type="OrthoDB" id="2419021at2759"/>
<evidence type="ECO:0000313" key="2">
    <source>
        <dbReference type="Proteomes" id="UP000266861"/>
    </source>
</evidence>
<reference evidence="1 2" key="1">
    <citation type="submission" date="2018-08" db="EMBL/GenBank/DDBJ databases">
        <title>Genome and evolution of the arbuscular mycorrhizal fungus Diversispora epigaea (formerly Glomus versiforme) and its bacterial endosymbionts.</title>
        <authorList>
            <person name="Sun X."/>
            <person name="Fei Z."/>
            <person name="Harrison M."/>
        </authorList>
    </citation>
    <scope>NUCLEOTIDE SEQUENCE [LARGE SCALE GENOMIC DNA]</scope>
    <source>
        <strain evidence="1 2">IT104</strain>
    </source>
</reference>
<dbReference type="Gene3D" id="3.40.960.10">
    <property type="entry name" value="VSR Endonuclease"/>
    <property type="match status" value="1"/>
</dbReference>
<accession>A0A397GL99</accession>
<organism evidence="1 2">
    <name type="scientific">Diversispora epigaea</name>
    <dbReference type="NCBI Taxonomy" id="1348612"/>
    <lineage>
        <taxon>Eukaryota</taxon>
        <taxon>Fungi</taxon>
        <taxon>Fungi incertae sedis</taxon>
        <taxon>Mucoromycota</taxon>
        <taxon>Glomeromycotina</taxon>
        <taxon>Glomeromycetes</taxon>
        <taxon>Diversisporales</taxon>
        <taxon>Diversisporaceae</taxon>
        <taxon>Diversispora</taxon>
    </lineage>
</organism>
<evidence type="ECO:0000313" key="1">
    <source>
        <dbReference type="EMBL" id="RHZ49863.1"/>
    </source>
</evidence>
<comment type="caution">
    <text evidence="1">The sequence shown here is derived from an EMBL/GenBank/DDBJ whole genome shotgun (WGS) entry which is preliminary data.</text>
</comment>
<dbReference type="AlphaFoldDB" id="A0A397GL99"/>
<keyword evidence="2" id="KW-1185">Reference proteome</keyword>
<evidence type="ECO:0008006" key="3">
    <source>
        <dbReference type="Google" id="ProtNLM"/>
    </source>
</evidence>